<comment type="function">
    <text evidence="6">Specifically methylates the N4 position of cytidine in position 1402 (C1402) of 16S rRNA.</text>
</comment>
<dbReference type="RefSeq" id="WP_016525056.1">
    <property type="nucleotide sequence ID" value="NZ_KE332518.1"/>
</dbReference>
<dbReference type="InterPro" id="IPR029063">
    <property type="entry name" value="SAM-dependent_MTases_sf"/>
</dbReference>
<protein>
    <recommendedName>
        <fullName evidence="6">Ribosomal RNA small subunit methyltransferase H</fullName>
        <ecNumber evidence="6">2.1.1.199</ecNumber>
    </recommendedName>
    <alternativeName>
        <fullName evidence="6">16S rRNA m(4)C1402 methyltransferase</fullName>
    </alternativeName>
    <alternativeName>
        <fullName evidence="6">rRNA (cytosine-N(4)-)-methyltransferase RsmH</fullName>
    </alternativeName>
</protein>
<dbReference type="STRING" id="1125699.HMPREF9194_00762"/>
<comment type="subcellular location">
    <subcellularLocation>
        <location evidence="6">Cytoplasm</location>
    </subcellularLocation>
</comment>
<evidence type="ECO:0000313" key="8">
    <source>
        <dbReference type="Proteomes" id="UP000014541"/>
    </source>
</evidence>
<gene>
    <name evidence="6" type="primary">rsmH</name>
    <name evidence="7" type="ORF">HMPREF9194_00762</name>
</gene>
<dbReference type="GO" id="GO:0071424">
    <property type="term" value="F:rRNA (cytosine-N4-)-methyltransferase activity"/>
    <property type="evidence" value="ECO:0007669"/>
    <property type="project" value="UniProtKB-UniRule"/>
</dbReference>
<dbReference type="NCBIfam" id="TIGR00006">
    <property type="entry name" value="16S rRNA (cytosine(1402)-N(4))-methyltransferase RsmH"/>
    <property type="match status" value="1"/>
</dbReference>
<dbReference type="EC" id="2.1.1.199" evidence="6"/>
<dbReference type="InterPro" id="IPR023397">
    <property type="entry name" value="SAM-dep_MeTrfase_MraW_recog"/>
</dbReference>
<accession>S3JYZ0</accession>
<feature type="binding site" evidence="6">
    <location>
        <position position="109"/>
    </location>
    <ligand>
        <name>S-adenosyl-L-methionine</name>
        <dbReference type="ChEBI" id="CHEBI:59789"/>
    </ligand>
</feature>
<keyword evidence="8" id="KW-1185">Reference proteome</keyword>
<dbReference type="Proteomes" id="UP000014541">
    <property type="component" value="Unassembled WGS sequence"/>
</dbReference>
<keyword evidence="3 6" id="KW-0489">Methyltransferase</keyword>
<dbReference type="Gene3D" id="3.40.50.150">
    <property type="entry name" value="Vaccinia Virus protein VP39"/>
    <property type="match status" value="1"/>
</dbReference>
<keyword evidence="6" id="KW-0963">Cytoplasm</keyword>
<dbReference type="AlphaFoldDB" id="S3JYZ0"/>
<dbReference type="eggNOG" id="COG0275">
    <property type="taxonomic scope" value="Bacteria"/>
</dbReference>
<dbReference type="Pfam" id="PF01795">
    <property type="entry name" value="Methyltransf_5"/>
    <property type="match status" value="1"/>
</dbReference>
<dbReference type="EMBL" id="ATFF01000006">
    <property type="protein sequence ID" value="EPF30445.1"/>
    <property type="molecule type" value="Genomic_DNA"/>
</dbReference>
<dbReference type="SUPFAM" id="SSF53335">
    <property type="entry name" value="S-adenosyl-L-methionine-dependent methyltransferases"/>
    <property type="match status" value="1"/>
</dbReference>
<dbReference type="Gene3D" id="1.10.150.170">
    <property type="entry name" value="Putative methyltransferase TM0872, insert domain"/>
    <property type="match status" value="1"/>
</dbReference>
<organism evidence="7 8">
    <name type="scientific">Treponema maltophilum ATCC 51939</name>
    <dbReference type="NCBI Taxonomy" id="1125699"/>
    <lineage>
        <taxon>Bacteria</taxon>
        <taxon>Pseudomonadati</taxon>
        <taxon>Spirochaetota</taxon>
        <taxon>Spirochaetia</taxon>
        <taxon>Spirochaetales</taxon>
        <taxon>Treponemataceae</taxon>
        <taxon>Treponema</taxon>
    </lineage>
</organism>
<comment type="catalytic activity">
    <reaction evidence="6">
        <text>cytidine(1402) in 16S rRNA + S-adenosyl-L-methionine = N(4)-methylcytidine(1402) in 16S rRNA + S-adenosyl-L-homocysteine + H(+)</text>
        <dbReference type="Rhea" id="RHEA:42928"/>
        <dbReference type="Rhea" id="RHEA-COMP:10286"/>
        <dbReference type="Rhea" id="RHEA-COMP:10287"/>
        <dbReference type="ChEBI" id="CHEBI:15378"/>
        <dbReference type="ChEBI" id="CHEBI:57856"/>
        <dbReference type="ChEBI" id="CHEBI:59789"/>
        <dbReference type="ChEBI" id="CHEBI:74506"/>
        <dbReference type="ChEBI" id="CHEBI:82748"/>
        <dbReference type="EC" id="2.1.1.199"/>
    </reaction>
</comment>
<keyword evidence="5 6" id="KW-0949">S-adenosyl-L-methionine</keyword>
<evidence type="ECO:0000313" key="7">
    <source>
        <dbReference type="EMBL" id="EPF30445.1"/>
    </source>
</evidence>
<evidence type="ECO:0000256" key="5">
    <source>
        <dbReference type="ARBA" id="ARBA00022691"/>
    </source>
</evidence>
<dbReference type="PATRIC" id="fig|1125699.3.peg.775"/>
<sequence length="319" mass="35815">MGGGTYTYVHTPVLLEQTLSLLSPEGENYKNGGFMIDSTLGEGGHSYAFLQRFPDLRIMGLDVDEEIQKRARERLSVFGKRMSFYRGWFTDFYADYPASLPRPDIILFDLGISIFHYECSGRGFSFRSDEALDMRLSPAEGKTAADLVNNLRADELADLFYRFADERFSRRIAHAIEKSRRLSPFTSAKQLADCIYAAVPAPYRFGPIHPATKSFQALRIAVNKETERLENVLDKAFAVLNPGGKMGVITFHSLEDKTVKNYFKQCAKNCICPPEQAVCTCSGKARAALITRKPVSADEKEVAENPPSRSAKLRVLRKL</sequence>
<comment type="similarity">
    <text evidence="1 6">Belongs to the methyltransferase superfamily. RsmH family.</text>
</comment>
<evidence type="ECO:0000256" key="2">
    <source>
        <dbReference type="ARBA" id="ARBA00022552"/>
    </source>
</evidence>
<dbReference type="PANTHER" id="PTHR11265">
    <property type="entry name" value="S-ADENOSYL-METHYLTRANSFERASE MRAW"/>
    <property type="match status" value="1"/>
</dbReference>
<evidence type="ECO:0000256" key="6">
    <source>
        <dbReference type="HAMAP-Rule" id="MF_01007"/>
    </source>
</evidence>
<evidence type="ECO:0000256" key="3">
    <source>
        <dbReference type="ARBA" id="ARBA00022603"/>
    </source>
</evidence>
<evidence type="ECO:0000256" key="4">
    <source>
        <dbReference type="ARBA" id="ARBA00022679"/>
    </source>
</evidence>
<dbReference type="SUPFAM" id="SSF81799">
    <property type="entry name" value="Putative methyltransferase TM0872, insert domain"/>
    <property type="match status" value="1"/>
</dbReference>
<dbReference type="GO" id="GO:0070475">
    <property type="term" value="P:rRNA base methylation"/>
    <property type="evidence" value="ECO:0007669"/>
    <property type="project" value="UniProtKB-UniRule"/>
</dbReference>
<evidence type="ECO:0000256" key="1">
    <source>
        <dbReference type="ARBA" id="ARBA00010396"/>
    </source>
</evidence>
<dbReference type="HOGENOM" id="CLU_038422_3_0_12"/>
<feature type="binding site" evidence="6">
    <location>
        <position position="116"/>
    </location>
    <ligand>
        <name>S-adenosyl-L-methionine</name>
        <dbReference type="ChEBI" id="CHEBI:59789"/>
    </ligand>
</feature>
<dbReference type="InterPro" id="IPR002903">
    <property type="entry name" value="RsmH"/>
</dbReference>
<dbReference type="GO" id="GO:0005737">
    <property type="term" value="C:cytoplasm"/>
    <property type="evidence" value="ECO:0007669"/>
    <property type="project" value="UniProtKB-SubCell"/>
</dbReference>
<dbReference type="OrthoDB" id="9806637at2"/>
<proteinExistence type="inferred from homology"/>
<name>S3JYZ0_TREMA</name>
<reference evidence="7 8" key="1">
    <citation type="submission" date="2013-04" db="EMBL/GenBank/DDBJ databases">
        <title>The Genome Sequence of Treponema maltophilum ATCC 51939.</title>
        <authorList>
            <consortium name="The Broad Institute Genomics Platform"/>
            <person name="Earl A."/>
            <person name="Ward D."/>
            <person name="Feldgarden M."/>
            <person name="Gevers D."/>
            <person name="Leonetti C."/>
            <person name="Blanton J.M."/>
            <person name="Dewhirst F.E."/>
            <person name="Izard J."/>
            <person name="Walker B."/>
            <person name="Young S."/>
            <person name="Zeng Q."/>
            <person name="Gargeya S."/>
            <person name="Fitzgerald M."/>
            <person name="Haas B."/>
            <person name="Abouelleil A."/>
            <person name="Allen A.W."/>
            <person name="Alvarado L."/>
            <person name="Arachchi H.M."/>
            <person name="Berlin A.M."/>
            <person name="Chapman S.B."/>
            <person name="Gainer-Dewar J."/>
            <person name="Goldberg J."/>
            <person name="Griggs A."/>
            <person name="Gujja S."/>
            <person name="Hansen M."/>
            <person name="Howarth C."/>
            <person name="Imamovic A."/>
            <person name="Ireland A."/>
            <person name="Larimer J."/>
            <person name="McCowan C."/>
            <person name="Murphy C."/>
            <person name="Pearson M."/>
            <person name="Poon T.W."/>
            <person name="Priest M."/>
            <person name="Roberts A."/>
            <person name="Saif S."/>
            <person name="Shea T."/>
            <person name="Sisk P."/>
            <person name="Sykes S."/>
            <person name="Wortman J."/>
            <person name="Nusbaum C."/>
            <person name="Birren B."/>
        </authorList>
    </citation>
    <scope>NUCLEOTIDE SEQUENCE [LARGE SCALE GENOMIC DNA]</scope>
    <source>
        <strain evidence="7 8">ATCC 51939</strain>
    </source>
</reference>
<keyword evidence="2 6" id="KW-0698">rRNA processing</keyword>
<keyword evidence="4 6" id="KW-0808">Transferase</keyword>
<dbReference type="HAMAP" id="MF_01007">
    <property type="entry name" value="16SrRNA_methyltr_H"/>
    <property type="match status" value="1"/>
</dbReference>
<feature type="binding site" evidence="6">
    <location>
        <position position="89"/>
    </location>
    <ligand>
        <name>S-adenosyl-L-methionine</name>
        <dbReference type="ChEBI" id="CHEBI:59789"/>
    </ligand>
</feature>
<dbReference type="PIRSF" id="PIRSF004486">
    <property type="entry name" value="MraW"/>
    <property type="match status" value="1"/>
</dbReference>
<feature type="binding site" evidence="6">
    <location>
        <begin position="43"/>
        <end position="45"/>
    </location>
    <ligand>
        <name>S-adenosyl-L-methionine</name>
        <dbReference type="ChEBI" id="CHEBI:59789"/>
    </ligand>
</feature>
<comment type="caution">
    <text evidence="7">The sequence shown here is derived from an EMBL/GenBank/DDBJ whole genome shotgun (WGS) entry which is preliminary data.</text>
</comment>
<dbReference type="PANTHER" id="PTHR11265:SF0">
    <property type="entry name" value="12S RRNA N4-METHYLCYTIDINE METHYLTRANSFERASE"/>
    <property type="match status" value="1"/>
</dbReference>
<feature type="binding site" evidence="6">
    <location>
        <position position="62"/>
    </location>
    <ligand>
        <name>S-adenosyl-L-methionine</name>
        <dbReference type="ChEBI" id="CHEBI:59789"/>
    </ligand>
</feature>